<sequence>MSLCVCFQNNDCLMIAADTAVVKQINGRMYRLIEPFRKLVRIGDLLVFMSGSLGVANITMERFRTAKNKTIQELQKVVIESCNYFSKMHPDIVNGLDPKTRDVAVLAAEYKDGAVQVHIVQPSDNFQIHTYKASPTETIPHTGGVYADEAQDLIRPMLDAGNKTAGEMIRHVFDNLSGVEIGGNLIVAKIDQNGISFGPDQPIPEHVRIPYYEDLLSSAFLTGSLIQTSASGNYPRAEMSSSDRMFKVGSSSSNSIEMRSLGYPNSIPDLYFKTGSSTASISLPSSSSGLYMSGDRLTAEFSEIRLRGYGSVSVLSWDQLKSEGSGRSLQGELDYTAYNMTFDPGTRNLKLWSRSGQLLAQVNIP</sequence>
<organism evidence="1 2">
    <name type="scientific">Paenibacillus lutimineralis</name>
    <dbReference type="NCBI Taxonomy" id="2707005"/>
    <lineage>
        <taxon>Bacteria</taxon>
        <taxon>Bacillati</taxon>
        <taxon>Bacillota</taxon>
        <taxon>Bacilli</taxon>
        <taxon>Bacillales</taxon>
        <taxon>Paenibacillaceae</taxon>
        <taxon>Paenibacillus</taxon>
    </lineage>
</organism>
<gene>
    <name evidence="1" type="ORF">EI981_09010</name>
</gene>
<dbReference type="EMBL" id="CP034346">
    <property type="protein sequence ID" value="AZS14577.1"/>
    <property type="molecule type" value="Genomic_DNA"/>
</dbReference>
<reference evidence="2" key="1">
    <citation type="submission" date="2018-12" db="EMBL/GenBank/DDBJ databases">
        <title>Complete genome sequence of Paenibacillus sp. MBLB1234.</title>
        <authorList>
            <person name="Nam Y.-D."/>
            <person name="Kang J."/>
            <person name="Chung W.-H."/>
            <person name="Park Y.S."/>
        </authorList>
    </citation>
    <scope>NUCLEOTIDE SEQUENCE [LARGE SCALE GENOMIC DNA]</scope>
    <source>
        <strain evidence="2">MBLB1234</strain>
    </source>
</reference>
<name>A0A3Q9I7M1_9BACL</name>
<keyword evidence="2" id="KW-1185">Reference proteome</keyword>
<dbReference type="OrthoDB" id="2618258at2"/>
<proteinExistence type="predicted"/>
<dbReference type="KEGG" id="plut:EI981_09010"/>
<evidence type="ECO:0000313" key="2">
    <source>
        <dbReference type="Proteomes" id="UP000270678"/>
    </source>
</evidence>
<dbReference type="Proteomes" id="UP000270678">
    <property type="component" value="Chromosome"/>
</dbReference>
<dbReference type="RefSeq" id="WP_126997374.1">
    <property type="nucleotide sequence ID" value="NZ_CP034346.1"/>
</dbReference>
<dbReference type="AlphaFoldDB" id="A0A3Q9I7M1"/>
<protein>
    <submittedName>
        <fullName evidence="1">Uncharacterized protein</fullName>
    </submittedName>
</protein>
<accession>A0A3Q9I7M1</accession>
<evidence type="ECO:0000313" key="1">
    <source>
        <dbReference type="EMBL" id="AZS14577.1"/>
    </source>
</evidence>